<comment type="caution">
    <text evidence="2">The sequence shown here is derived from an EMBL/GenBank/DDBJ whole genome shotgun (WGS) entry which is preliminary data.</text>
</comment>
<evidence type="ECO:0000313" key="2">
    <source>
        <dbReference type="EMBL" id="MFD2935750.1"/>
    </source>
</evidence>
<gene>
    <name evidence="2" type="ORF">ACFS25_18360</name>
</gene>
<proteinExistence type="predicted"/>
<name>A0ABW6ANE4_9BACT</name>
<keyword evidence="1" id="KW-0472">Membrane</keyword>
<reference evidence="3" key="1">
    <citation type="journal article" date="2019" name="Int. J. Syst. Evol. Microbiol.">
        <title>The Global Catalogue of Microorganisms (GCM) 10K type strain sequencing project: providing services to taxonomists for standard genome sequencing and annotation.</title>
        <authorList>
            <consortium name="The Broad Institute Genomics Platform"/>
            <consortium name="The Broad Institute Genome Sequencing Center for Infectious Disease"/>
            <person name="Wu L."/>
            <person name="Ma J."/>
        </authorList>
    </citation>
    <scope>NUCLEOTIDE SEQUENCE [LARGE SCALE GENOMIC DNA]</scope>
    <source>
        <strain evidence="3">KCTC 52490</strain>
    </source>
</reference>
<accession>A0ABW6ANE4</accession>
<sequence length="169" mass="19186">MKTYHYLKSGILEAYLLGLTTEKEKQEVENLLSTDTDVLAQLNELETAMEEYFLDNAVPPPPGVREAIELRISATEIKKWETINGTDSNSKSTSSRSTEPSYVDVEVDNTHIRVHKNWRAAFIAVFILSKVFLVLGLYYYFKSSSQEQEIIRLKAKTEQAAPIPRSVTP</sequence>
<evidence type="ECO:0000256" key="1">
    <source>
        <dbReference type="SAM" id="Phobius"/>
    </source>
</evidence>
<keyword evidence="1" id="KW-0812">Transmembrane</keyword>
<organism evidence="2 3">
    <name type="scientific">Spirosoma flavum</name>
    <dbReference type="NCBI Taxonomy" id="2048557"/>
    <lineage>
        <taxon>Bacteria</taxon>
        <taxon>Pseudomonadati</taxon>
        <taxon>Bacteroidota</taxon>
        <taxon>Cytophagia</taxon>
        <taxon>Cytophagales</taxon>
        <taxon>Cytophagaceae</taxon>
        <taxon>Spirosoma</taxon>
    </lineage>
</organism>
<evidence type="ECO:0008006" key="4">
    <source>
        <dbReference type="Google" id="ProtNLM"/>
    </source>
</evidence>
<dbReference type="Proteomes" id="UP001597512">
    <property type="component" value="Unassembled WGS sequence"/>
</dbReference>
<evidence type="ECO:0000313" key="3">
    <source>
        <dbReference type="Proteomes" id="UP001597512"/>
    </source>
</evidence>
<feature type="transmembrane region" description="Helical" evidence="1">
    <location>
        <begin position="120"/>
        <end position="141"/>
    </location>
</feature>
<dbReference type="RefSeq" id="WP_381503934.1">
    <property type="nucleotide sequence ID" value="NZ_JBHUOM010000019.1"/>
</dbReference>
<protein>
    <recommendedName>
        <fullName evidence="4">Anti-sigma factor</fullName>
    </recommendedName>
</protein>
<keyword evidence="3" id="KW-1185">Reference proteome</keyword>
<keyword evidence="1" id="KW-1133">Transmembrane helix</keyword>
<dbReference type="EMBL" id="JBHUOM010000019">
    <property type="protein sequence ID" value="MFD2935750.1"/>
    <property type="molecule type" value="Genomic_DNA"/>
</dbReference>